<comment type="caution">
    <text evidence="3">The sequence shown here is derived from an EMBL/GenBank/DDBJ whole genome shotgun (WGS) entry which is preliminary data.</text>
</comment>
<evidence type="ECO:0000259" key="1">
    <source>
        <dbReference type="Pfam" id="PF01272"/>
    </source>
</evidence>
<dbReference type="Pfam" id="PF14760">
    <property type="entry name" value="Rnk_N"/>
    <property type="match status" value="1"/>
</dbReference>
<evidence type="ECO:0000259" key="2">
    <source>
        <dbReference type="Pfam" id="PF14760"/>
    </source>
</evidence>
<keyword evidence="3" id="KW-0418">Kinase</keyword>
<dbReference type="PROSITE" id="PS00830">
    <property type="entry name" value="GREAB_2"/>
    <property type="match status" value="1"/>
</dbReference>
<dbReference type="Pfam" id="PF01272">
    <property type="entry name" value="GreA_GreB"/>
    <property type="match status" value="1"/>
</dbReference>
<dbReference type="RefSeq" id="WP_166874987.1">
    <property type="nucleotide sequence ID" value="NZ_WHJH01000012.1"/>
</dbReference>
<keyword evidence="4" id="KW-1185">Reference proteome</keyword>
<evidence type="ECO:0000313" key="3">
    <source>
        <dbReference type="EMBL" id="NHZ89816.1"/>
    </source>
</evidence>
<dbReference type="InterPro" id="IPR036953">
    <property type="entry name" value="GreA/GreB_C_sf"/>
</dbReference>
<feature type="domain" description="Regulator of nucleoside diphosphate kinase N-terminal" evidence="2">
    <location>
        <begin position="3"/>
        <end position="43"/>
    </location>
</feature>
<dbReference type="Gene3D" id="3.10.50.30">
    <property type="entry name" value="Transcription elongation factor, GreA/GreB, C-terminal domain"/>
    <property type="match status" value="1"/>
</dbReference>
<name>A0ABX0NSR8_9BURK</name>
<keyword evidence="3" id="KW-0808">Transferase</keyword>
<feature type="domain" description="Transcription elongation factor GreA/GreB C-terminal" evidence="1">
    <location>
        <begin position="49"/>
        <end position="125"/>
    </location>
</feature>
<organism evidence="3 4">
    <name type="scientific">Massilia mucilaginosa</name>
    <dbReference type="NCBI Taxonomy" id="2609282"/>
    <lineage>
        <taxon>Bacteria</taxon>
        <taxon>Pseudomonadati</taxon>
        <taxon>Pseudomonadota</taxon>
        <taxon>Betaproteobacteria</taxon>
        <taxon>Burkholderiales</taxon>
        <taxon>Oxalobacteraceae</taxon>
        <taxon>Telluria group</taxon>
        <taxon>Massilia</taxon>
    </lineage>
</organism>
<dbReference type="NCBIfam" id="NF004396">
    <property type="entry name" value="PRK05753.1"/>
    <property type="match status" value="1"/>
</dbReference>
<dbReference type="InterPro" id="IPR001437">
    <property type="entry name" value="Tscrpt_elong_fac_GreA/B_C"/>
</dbReference>
<dbReference type="InterPro" id="IPR029462">
    <property type="entry name" value="Rnk_N"/>
</dbReference>
<dbReference type="EMBL" id="WHJH01000012">
    <property type="protein sequence ID" value="NHZ89816.1"/>
    <property type="molecule type" value="Genomic_DNA"/>
</dbReference>
<sequence>MRPNIIVSSVDMQRLETLLDSLPAAQADVRNLLLDELARAELVEPGEMPPNVVTMNSRVRFALDAPAEEFNLTLAYPKDMQLDDERISILSPVGNALIGLAVGDSIDWQRPDGASFQLTVLDVLYQPERAGELHR</sequence>
<dbReference type="GO" id="GO:0016301">
    <property type="term" value="F:kinase activity"/>
    <property type="evidence" value="ECO:0007669"/>
    <property type="project" value="UniProtKB-KW"/>
</dbReference>
<dbReference type="PANTHER" id="PTHR30437">
    <property type="entry name" value="TRANSCRIPTION ELONGATION FACTOR GREA"/>
    <property type="match status" value="1"/>
</dbReference>
<dbReference type="SUPFAM" id="SSF54534">
    <property type="entry name" value="FKBP-like"/>
    <property type="match status" value="1"/>
</dbReference>
<dbReference type="Gene3D" id="1.10.286.20">
    <property type="match status" value="1"/>
</dbReference>
<dbReference type="InterPro" id="IPR023459">
    <property type="entry name" value="Tscrpt_elong_fac_GreA/B_fam"/>
</dbReference>
<evidence type="ECO:0000313" key="4">
    <source>
        <dbReference type="Proteomes" id="UP000609726"/>
    </source>
</evidence>
<dbReference type="InterPro" id="IPR018151">
    <property type="entry name" value="TF_GreA/GreB_CS"/>
</dbReference>
<proteinExistence type="predicted"/>
<dbReference type="PANTHER" id="PTHR30437:SF5">
    <property type="entry name" value="REGULATOR OF NUCLEOSIDE DIPHOSPHATE KINASE"/>
    <property type="match status" value="1"/>
</dbReference>
<protein>
    <submittedName>
        <fullName evidence="3">Nucleoside diphosphate kinase regulator</fullName>
    </submittedName>
</protein>
<accession>A0ABX0NSR8</accession>
<gene>
    <name evidence="3" type="ORF">F2P45_12450</name>
</gene>
<dbReference type="Proteomes" id="UP000609726">
    <property type="component" value="Unassembled WGS sequence"/>
</dbReference>
<reference evidence="3 4" key="1">
    <citation type="submission" date="2019-10" db="EMBL/GenBank/DDBJ databases">
        <title>Taxonomy of Antarctic Massilia spp.: description of Massilia rubra sp. nov., Massilia aquatica sp. nov., Massilia mucilaginosa sp. nov., Massilia frigida sp. nov. isolated from streams, lakes and regoliths.</title>
        <authorList>
            <person name="Holochova P."/>
            <person name="Sedlacek I."/>
            <person name="Kralova S."/>
            <person name="Maslanova I."/>
            <person name="Busse H.-J."/>
            <person name="Stankova E."/>
            <person name="Vrbovska V."/>
            <person name="Kovarovic V."/>
            <person name="Bartak M."/>
            <person name="Svec P."/>
            <person name="Pantucek R."/>
        </authorList>
    </citation>
    <scope>NUCLEOTIDE SEQUENCE [LARGE SCALE GENOMIC DNA]</scope>
    <source>
        <strain evidence="3 4">CCM 8733</strain>
    </source>
</reference>